<dbReference type="Proteomes" id="UP001165080">
    <property type="component" value="Unassembled WGS sequence"/>
</dbReference>
<dbReference type="InterPro" id="IPR041375">
    <property type="entry name" value="VapC45_PIN-like"/>
</dbReference>
<evidence type="ECO:0000313" key="2">
    <source>
        <dbReference type="EMBL" id="GLC62658.1"/>
    </source>
</evidence>
<feature type="domain" description="VapC45 PIN like" evidence="1">
    <location>
        <begin position="216"/>
        <end position="278"/>
    </location>
</feature>
<protein>
    <recommendedName>
        <fullName evidence="1">VapC45 PIN like domain-containing protein</fullName>
    </recommendedName>
</protein>
<dbReference type="AlphaFoldDB" id="A0A9W6C2U2"/>
<name>A0A9W6C2U2_9CHLO</name>
<evidence type="ECO:0000259" key="1">
    <source>
        <dbReference type="Pfam" id="PF18478"/>
    </source>
</evidence>
<proteinExistence type="predicted"/>
<dbReference type="EMBL" id="BRXU01000068">
    <property type="protein sequence ID" value="GLC62688.1"/>
    <property type="molecule type" value="Genomic_DNA"/>
</dbReference>
<evidence type="ECO:0000313" key="4">
    <source>
        <dbReference type="Proteomes" id="UP001165080"/>
    </source>
</evidence>
<evidence type="ECO:0000313" key="3">
    <source>
        <dbReference type="EMBL" id="GLC62688.1"/>
    </source>
</evidence>
<keyword evidence="4" id="KW-1185">Reference proteome</keyword>
<accession>A0A9W6C2U2</accession>
<sequence>MTKQVRPHEFVGQGLYTAPEAARLLKTSPATVRRWLEGHAYSRGGQTRVIDPLWRPRFGRIDDQLSLSFRDLIELRFVKAFVEQGLSLQAVRACLNLAKDCVREEQPFSTGRFRTDGKTIFLEGIAGSDDPALIDLRKNQYAFKSVIERTFKDLDIEADEVLRWRPFHGKGSIVVDPERSFGQPIAAAFGVPTEVLADAVRAEGSVARVAALYEVDRGQHEVDHILLKFGRGVKDVDWIRELSADGNWTVLSADRRISKNKAEQTAFRSSRLIAFIFAPALQKATLLKKMERLMVIWPTIEAQIELVQRGSMFEIPVKGDRLRPL</sequence>
<dbReference type="Pfam" id="PF18478">
    <property type="entry name" value="PIN_10"/>
    <property type="match status" value="1"/>
</dbReference>
<organism evidence="3 4">
    <name type="scientific">Pleodorina starrii</name>
    <dbReference type="NCBI Taxonomy" id="330485"/>
    <lineage>
        <taxon>Eukaryota</taxon>
        <taxon>Viridiplantae</taxon>
        <taxon>Chlorophyta</taxon>
        <taxon>core chlorophytes</taxon>
        <taxon>Chlorophyceae</taxon>
        <taxon>CS clade</taxon>
        <taxon>Chlamydomonadales</taxon>
        <taxon>Volvocaceae</taxon>
        <taxon>Pleodorina</taxon>
    </lineage>
</organism>
<gene>
    <name evidence="3" type="primary">PLESTB003827</name>
    <name evidence="2" type="synonym">PLESTB003795</name>
    <name evidence="2" type="ORF">PLESTB_001924800</name>
    <name evidence="3" type="ORF">PLESTB_001928000</name>
</gene>
<reference evidence="3" key="1">
    <citation type="submission" date="2022-08" db="EMBL/GenBank/DDBJ databases">
        <authorList>
            <person name="Takahashi K."/>
            <person name="Suzuki S."/>
            <person name="Kawachi M."/>
            <person name="Higashiyama T."/>
            <person name="Nozaki H."/>
        </authorList>
    </citation>
    <scope>NUCLEOTIDE SEQUENCE</scope>
    <source>
        <strain evidence="3">NIES-4479</strain>
    </source>
</reference>
<reference evidence="3 4" key="2">
    <citation type="journal article" date="2023" name="Commun. Biol.">
        <title>Reorganization of the ancestral sex-determining regions during the evolution of trioecy in Pleodorina starrii.</title>
        <authorList>
            <person name="Takahashi K."/>
            <person name="Suzuki S."/>
            <person name="Kawai-Toyooka H."/>
            <person name="Yamamoto K."/>
            <person name="Hamaji T."/>
            <person name="Ootsuki R."/>
            <person name="Yamaguchi H."/>
            <person name="Kawachi M."/>
            <person name="Higashiyama T."/>
            <person name="Nozaki H."/>
        </authorList>
    </citation>
    <scope>NUCLEOTIDE SEQUENCE [LARGE SCALE GENOMIC DNA]</scope>
    <source>
        <strain evidence="3 4">NIES-4479</strain>
    </source>
</reference>
<comment type="caution">
    <text evidence="3">The sequence shown here is derived from an EMBL/GenBank/DDBJ whole genome shotgun (WGS) entry which is preliminary data.</text>
</comment>
<dbReference type="EMBL" id="BRXU01000068">
    <property type="protein sequence ID" value="GLC62658.1"/>
    <property type="molecule type" value="Genomic_DNA"/>
</dbReference>